<comment type="caution">
    <text evidence="4">The sequence shown here is derived from an EMBL/GenBank/DDBJ whole genome shotgun (WGS) entry which is preliminary data.</text>
</comment>
<dbReference type="EMBL" id="NRSZ01000972">
    <property type="protein sequence ID" value="PNY24097.1"/>
    <property type="molecule type" value="Genomic_DNA"/>
</dbReference>
<gene>
    <name evidence="4" type="ORF">TCAP_05964</name>
</gene>
<evidence type="ECO:0000256" key="2">
    <source>
        <dbReference type="SAM" id="Phobius"/>
    </source>
</evidence>
<dbReference type="Pfam" id="PF12296">
    <property type="entry name" value="HsbA"/>
    <property type="match status" value="1"/>
</dbReference>
<dbReference type="AlphaFoldDB" id="A0A2K3Q973"/>
<evidence type="ECO:0000313" key="5">
    <source>
        <dbReference type="Proteomes" id="UP000236621"/>
    </source>
</evidence>
<organism evidence="4 5">
    <name type="scientific">Tolypocladium capitatum</name>
    <dbReference type="NCBI Taxonomy" id="45235"/>
    <lineage>
        <taxon>Eukaryota</taxon>
        <taxon>Fungi</taxon>
        <taxon>Dikarya</taxon>
        <taxon>Ascomycota</taxon>
        <taxon>Pezizomycotina</taxon>
        <taxon>Sordariomycetes</taxon>
        <taxon>Hypocreomycetidae</taxon>
        <taxon>Hypocreales</taxon>
        <taxon>Ophiocordycipitaceae</taxon>
        <taxon>Tolypocladium</taxon>
    </lineage>
</organism>
<dbReference type="STRING" id="45235.A0A2K3Q973"/>
<feature type="region of interest" description="Disordered" evidence="1">
    <location>
        <begin position="169"/>
        <end position="192"/>
    </location>
</feature>
<name>A0A2K3Q973_9HYPO</name>
<keyword evidence="5" id="KW-1185">Reference proteome</keyword>
<feature type="compositionally biased region" description="Low complexity" evidence="1">
    <location>
        <begin position="170"/>
        <end position="192"/>
    </location>
</feature>
<dbReference type="Proteomes" id="UP000236621">
    <property type="component" value="Unassembled WGS sequence"/>
</dbReference>
<dbReference type="PANTHER" id="PTHR38123">
    <property type="entry name" value="CELL WALL SERINE-THREONINE-RICH GALACTOMANNOPROTEIN MP1 (AFU_ORTHOLOGUE AFUA_4G03240)"/>
    <property type="match status" value="1"/>
</dbReference>
<dbReference type="PANTHER" id="PTHR38123:SF6">
    <property type="entry name" value="CELL WALL SERINE-THREONINE-RICH GALACTOMANNOPROTEIN MP1 (AFU_ORTHOLOGUE AFUA_4G03240)"/>
    <property type="match status" value="1"/>
</dbReference>
<evidence type="ECO:0008006" key="6">
    <source>
        <dbReference type="Google" id="ProtNLM"/>
    </source>
</evidence>
<evidence type="ECO:0000256" key="3">
    <source>
        <dbReference type="SAM" id="SignalP"/>
    </source>
</evidence>
<dbReference type="Gene3D" id="1.20.1280.140">
    <property type="match status" value="1"/>
</dbReference>
<accession>A0A2K3Q973</accession>
<sequence>MKFSAVTLACLASGVYADLPTIVGVVTTAGQDIQAIDQTVNSFSGDPKAFGAASAQLISDLNAGKAKVDASTALTLSDTLGLQQPVTDLQAKGQTLADDLHKQKPAIQKAGLCAVVAKQLGDINSASQALISSVVAKVPSDAQAIATSLASGLTTVLNKAQDDFSTTNCVNSGGSSSPPAGGSSSSSASSSASTNAAATTTSGTVVVSTSTISPKTTGTGSPTVGTTAPPAITAGAAMIAPAGAFVMAIVALIV</sequence>
<feature type="chain" id="PRO_5014330509" description="Cell wall protein" evidence="3">
    <location>
        <begin position="18"/>
        <end position="254"/>
    </location>
</feature>
<keyword evidence="3" id="KW-0732">Signal</keyword>
<dbReference type="OrthoDB" id="2422134at2759"/>
<reference evidence="4 5" key="1">
    <citation type="submission" date="2017-08" db="EMBL/GenBank/DDBJ databases">
        <title>Harnessing the power of phylogenomics to disentangle the directionality and signatures of interkingdom host jumping in the parasitic fungal genus Tolypocladium.</title>
        <authorList>
            <person name="Quandt C.A."/>
            <person name="Patterson W."/>
            <person name="Spatafora J.W."/>
        </authorList>
    </citation>
    <scope>NUCLEOTIDE SEQUENCE [LARGE SCALE GENOMIC DNA]</scope>
    <source>
        <strain evidence="4 5">CBS 113982</strain>
    </source>
</reference>
<feature type="signal peptide" evidence="3">
    <location>
        <begin position="1"/>
        <end position="17"/>
    </location>
</feature>
<dbReference type="GO" id="GO:0005576">
    <property type="term" value="C:extracellular region"/>
    <property type="evidence" value="ECO:0007669"/>
    <property type="project" value="TreeGrafter"/>
</dbReference>
<evidence type="ECO:0000313" key="4">
    <source>
        <dbReference type="EMBL" id="PNY24097.1"/>
    </source>
</evidence>
<protein>
    <recommendedName>
        <fullName evidence="6">Cell wall protein</fullName>
    </recommendedName>
</protein>
<keyword evidence="2" id="KW-1133">Transmembrane helix</keyword>
<feature type="transmembrane region" description="Helical" evidence="2">
    <location>
        <begin position="231"/>
        <end position="253"/>
    </location>
</feature>
<evidence type="ECO:0000256" key="1">
    <source>
        <dbReference type="SAM" id="MobiDB-lite"/>
    </source>
</evidence>
<dbReference type="InterPro" id="IPR021054">
    <property type="entry name" value="Cell_wall_mannoprotein_1"/>
</dbReference>
<keyword evidence="2" id="KW-0812">Transmembrane</keyword>
<proteinExistence type="predicted"/>
<keyword evidence="2" id="KW-0472">Membrane</keyword>